<feature type="domain" description="Major facilitator superfamily (MFS) profile" evidence="6">
    <location>
        <begin position="11"/>
        <end position="412"/>
    </location>
</feature>
<keyword evidence="2 5" id="KW-0812">Transmembrane</keyword>
<dbReference type="InterPro" id="IPR050382">
    <property type="entry name" value="MFS_Na/Anion_cotransporter"/>
</dbReference>
<name>A0A2K2FXC6_9SPHN</name>
<dbReference type="InterPro" id="IPR011701">
    <property type="entry name" value="MFS"/>
</dbReference>
<dbReference type="OrthoDB" id="9794076at2"/>
<dbReference type="AlphaFoldDB" id="A0A2K2FXC6"/>
<dbReference type="PROSITE" id="PS50850">
    <property type="entry name" value="MFS"/>
    <property type="match status" value="1"/>
</dbReference>
<feature type="transmembrane region" description="Helical" evidence="5">
    <location>
        <begin position="46"/>
        <end position="65"/>
    </location>
</feature>
<dbReference type="InterPro" id="IPR020846">
    <property type="entry name" value="MFS_dom"/>
</dbReference>
<feature type="transmembrane region" description="Helical" evidence="5">
    <location>
        <begin position="97"/>
        <end position="116"/>
    </location>
</feature>
<evidence type="ECO:0000256" key="2">
    <source>
        <dbReference type="ARBA" id="ARBA00022692"/>
    </source>
</evidence>
<keyword evidence="8" id="KW-1185">Reference proteome</keyword>
<evidence type="ECO:0000256" key="4">
    <source>
        <dbReference type="ARBA" id="ARBA00023136"/>
    </source>
</evidence>
<gene>
    <name evidence="7" type="ORF">A8V01_07000</name>
</gene>
<feature type="transmembrane region" description="Helical" evidence="5">
    <location>
        <begin position="7"/>
        <end position="26"/>
    </location>
</feature>
<dbReference type="Proteomes" id="UP000236327">
    <property type="component" value="Unassembled WGS sequence"/>
</dbReference>
<accession>A0A2K2FXC6</accession>
<dbReference type="PANTHER" id="PTHR11662:SF285">
    <property type="entry name" value="HEXURONATE TRANSPORTER"/>
    <property type="match status" value="1"/>
</dbReference>
<feature type="transmembrane region" description="Helical" evidence="5">
    <location>
        <begin position="358"/>
        <end position="380"/>
    </location>
</feature>
<comment type="caution">
    <text evidence="7">The sequence shown here is derived from an EMBL/GenBank/DDBJ whole genome shotgun (WGS) entry which is preliminary data.</text>
</comment>
<dbReference type="CDD" id="cd17319">
    <property type="entry name" value="MFS_ExuT_GudP_like"/>
    <property type="match status" value="1"/>
</dbReference>
<proteinExistence type="predicted"/>
<evidence type="ECO:0000256" key="5">
    <source>
        <dbReference type="SAM" id="Phobius"/>
    </source>
</evidence>
<dbReference type="PIRSF" id="PIRSF002808">
    <property type="entry name" value="Hexose_phosphate_transp"/>
    <property type="match status" value="1"/>
</dbReference>
<evidence type="ECO:0000313" key="8">
    <source>
        <dbReference type="Proteomes" id="UP000236327"/>
    </source>
</evidence>
<feature type="transmembrane region" description="Helical" evidence="5">
    <location>
        <begin position="137"/>
        <end position="159"/>
    </location>
</feature>
<feature type="transmembrane region" description="Helical" evidence="5">
    <location>
        <begin position="165"/>
        <end position="182"/>
    </location>
</feature>
<dbReference type="RefSeq" id="WP_103097878.1">
    <property type="nucleotide sequence ID" value="NZ_LYMM01000051.1"/>
</dbReference>
<protein>
    <submittedName>
        <fullName evidence="7">Hexuronate transporter</fullName>
    </submittedName>
</protein>
<dbReference type="GO" id="GO:0015134">
    <property type="term" value="F:hexuronate transmembrane transporter activity"/>
    <property type="evidence" value="ECO:0007669"/>
    <property type="project" value="TreeGrafter"/>
</dbReference>
<evidence type="ECO:0000256" key="1">
    <source>
        <dbReference type="ARBA" id="ARBA00004141"/>
    </source>
</evidence>
<sequence length="417" mass="45138">MRTVRHLRWWIVALICVGTILNYLARNSLGALAPELTNVLHISTEQYSYIVGAFQLAYTVMQPVCGWIVDRVGLQVGFALFAAAWSLANMAHAFAGGWMGLAFFRGLLGMSEAAAIPSGMKAIAEWFPAKERSVATGWFNAGTSLGALIAPPLVIAVSLAADWRAAFLVTGGVGLFWAYGWYRLYRSPQKHWAITPEERAYIEHDRPLVPARRASAKEIVSSPRFWSIAIPRFLAEPAWQTFSFWIPLYLAHERGMDIKQIAMFAWLPFLAADLGGVLGGYLSPFFMKRFGMSLIPSRVTAISLAAVLMIAPGCIGLAADPYTAIALFCIGGFAHQIISVLINTLSADVFSPEEVGTANGFVGQAGWLGGLLFSLLIGQLADSVGYAPLFACLSVFDLVGAAVLIAMIGRLRPAVSE</sequence>
<dbReference type="InterPro" id="IPR036259">
    <property type="entry name" value="MFS_trans_sf"/>
</dbReference>
<feature type="transmembrane region" description="Helical" evidence="5">
    <location>
        <begin position="263"/>
        <end position="287"/>
    </location>
</feature>
<evidence type="ECO:0000259" key="6">
    <source>
        <dbReference type="PROSITE" id="PS50850"/>
    </source>
</evidence>
<dbReference type="InterPro" id="IPR000849">
    <property type="entry name" value="Sugar_P_transporter"/>
</dbReference>
<dbReference type="SUPFAM" id="SSF103473">
    <property type="entry name" value="MFS general substrate transporter"/>
    <property type="match status" value="1"/>
</dbReference>
<keyword evidence="4 5" id="KW-0472">Membrane</keyword>
<evidence type="ECO:0000313" key="7">
    <source>
        <dbReference type="EMBL" id="PNU03447.1"/>
    </source>
</evidence>
<dbReference type="PANTHER" id="PTHR11662">
    <property type="entry name" value="SOLUTE CARRIER FAMILY 17"/>
    <property type="match status" value="1"/>
</dbReference>
<feature type="transmembrane region" description="Helical" evidence="5">
    <location>
        <begin position="386"/>
        <end position="408"/>
    </location>
</feature>
<dbReference type="EMBL" id="LYMM01000051">
    <property type="protein sequence ID" value="PNU03447.1"/>
    <property type="molecule type" value="Genomic_DNA"/>
</dbReference>
<evidence type="ECO:0000256" key="3">
    <source>
        <dbReference type="ARBA" id="ARBA00022989"/>
    </source>
</evidence>
<keyword evidence="3 5" id="KW-1133">Transmembrane helix</keyword>
<comment type="subcellular location">
    <subcellularLocation>
        <location evidence="1">Membrane</location>
        <topology evidence="1">Multi-pass membrane protein</topology>
    </subcellularLocation>
</comment>
<dbReference type="Gene3D" id="1.20.1250.20">
    <property type="entry name" value="MFS general substrate transporter like domains"/>
    <property type="match status" value="2"/>
</dbReference>
<feature type="transmembrane region" description="Helical" evidence="5">
    <location>
        <begin position="325"/>
        <end position="346"/>
    </location>
</feature>
<dbReference type="Pfam" id="PF07690">
    <property type="entry name" value="MFS_1"/>
    <property type="match status" value="1"/>
</dbReference>
<dbReference type="GO" id="GO:0016020">
    <property type="term" value="C:membrane"/>
    <property type="evidence" value="ECO:0007669"/>
    <property type="project" value="UniProtKB-SubCell"/>
</dbReference>
<feature type="transmembrane region" description="Helical" evidence="5">
    <location>
        <begin position="299"/>
        <end position="319"/>
    </location>
</feature>
<organism evidence="7 8">
    <name type="scientific">Novosphingobium guangzhouense</name>
    <dbReference type="NCBI Taxonomy" id="1850347"/>
    <lineage>
        <taxon>Bacteria</taxon>
        <taxon>Pseudomonadati</taxon>
        <taxon>Pseudomonadota</taxon>
        <taxon>Alphaproteobacteria</taxon>
        <taxon>Sphingomonadales</taxon>
        <taxon>Sphingomonadaceae</taxon>
        <taxon>Novosphingobium</taxon>
    </lineage>
</organism>
<feature type="transmembrane region" description="Helical" evidence="5">
    <location>
        <begin position="72"/>
        <end position="91"/>
    </location>
</feature>
<reference evidence="7 8" key="1">
    <citation type="submission" date="2016-05" db="EMBL/GenBank/DDBJ databases">
        <title>Complete genome sequence of Novosphingobium guangzhouense SA925(T).</title>
        <authorList>
            <person name="Sha S."/>
        </authorList>
    </citation>
    <scope>NUCLEOTIDE SEQUENCE [LARGE SCALE GENOMIC DNA]</scope>
    <source>
        <strain evidence="7 8">SA925</strain>
    </source>
</reference>